<keyword evidence="2" id="KW-1185">Reference proteome</keyword>
<proteinExistence type="predicted"/>
<dbReference type="EMBL" id="JAMOKX010000006">
    <property type="protein sequence ID" value="MCL9819996.1"/>
    <property type="molecule type" value="Genomic_DNA"/>
</dbReference>
<gene>
    <name evidence="1" type="ORF">NCR95_07450</name>
</gene>
<comment type="caution">
    <text evidence="1">The sequence shown here is derived from an EMBL/GenBank/DDBJ whole genome shotgun (WGS) entry which is preliminary data.</text>
</comment>
<evidence type="ECO:0008006" key="3">
    <source>
        <dbReference type="Google" id="ProtNLM"/>
    </source>
</evidence>
<dbReference type="Proteomes" id="UP001057522">
    <property type="component" value="Unassembled WGS sequence"/>
</dbReference>
<accession>A0ABT0TVP0</accession>
<evidence type="ECO:0000313" key="2">
    <source>
        <dbReference type="Proteomes" id="UP001057522"/>
    </source>
</evidence>
<dbReference type="RefSeq" id="WP_250604869.1">
    <property type="nucleotide sequence ID" value="NZ_JAMOKX010000006.1"/>
</dbReference>
<name>A0ABT0TVP0_9HELI</name>
<sequence>MRIEKIQEDIYILRGKLKDISDYQDIKLLLEKIRKAPINEISFGIPHAKDISLYILGYWLKLAKDDGFKFHFYISDDLLYERFLYLGLHEFFEVINGKME</sequence>
<protein>
    <recommendedName>
        <fullName evidence="3">STAS domain-containing protein</fullName>
    </recommendedName>
</protein>
<reference evidence="1" key="1">
    <citation type="submission" date="2022-06" db="EMBL/GenBank/DDBJ databases">
        <title>Helicobacter colisuis sp. nov.</title>
        <authorList>
            <person name="Papic B."/>
            <person name="Gruntar I."/>
        </authorList>
    </citation>
    <scope>NUCLEOTIDE SEQUENCE</scope>
    <source>
        <strain evidence="1">11154-15</strain>
    </source>
</reference>
<organism evidence="1 2">
    <name type="scientific">Helicobacter colisuis</name>
    <dbReference type="NCBI Taxonomy" id="2949739"/>
    <lineage>
        <taxon>Bacteria</taxon>
        <taxon>Pseudomonadati</taxon>
        <taxon>Campylobacterota</taxon>
        <taxon>Epsilonproteobacteria</taxon>
        <taxon>Campylobacterales</taxon>
        <taxon>Helicobacteraceae</taxon>
        <taxon>Helicobacter</taxon>
    </lineage>
</organism>
<evidence type="ECO:0000313" key="1">
    <source>
        <dbReference type="EMBL" id="MCL9819996.1"/>
    </source>
</evidence>